<evidence type="ECO:0000256" key="2">
    <source>
        <dbReference type="ARBA" id="ARBA00009050"/>
    </source>
</evidence>
<comment type="similarity">
    <text evidence="2">Belongs to the bZIP family. ATF subfamily.</text>
</comment>
<dbReference type="AlphaFoldDB" id="A0A0R3SWG2"/>
<protein>
    <submittedName>
        <fullName evidence="11">CopG family transcriptional regulator</fullName>
    </submittedName>
</protein>
<proteinExistence type="inferred from homology"/>
<reference evidence="9 10" key="2">
    <citation type="submission" date="2018-11" db="EMBL/GenBank/DDBJ databases">
        <authorList>
            <consortium name="Pathogen Informatics"/>
        </authorList>
    </citation>
    <scope>NUCLEOTIDE SEQUENCE [LARGE SCALE GENOMIC DNA]</scope>
</reference>
<sequence length="85" mass="9920">MKRTSRGSPCGFLMPSRSSESARDCRKRKALRIQYLAESVRLRELTVLKMRQDVERLLEVCHEIDNGEFPQNAVAELGDKLERKW</sequence>
<dbReference type="Proteomes" id="UP000274504">
    <property type="component" value="Unassembled WGS sequence"/>
</dbReference>
<keyword evidence="3" id="KW-0805">Transcription regulation</keyword>
<comment type="subcellular location">
    <subcellularLocation>
        <location evidence="1">Nucleus</location>
    </subcellularLocation>
</comment>
<dbReference type="GO" id="GO:0005634">
    <property type="term" value="C:nucleus"/>
    <property type="evidence" value="ECO:0007669"/>
    <property type="project" value="UniProtKB-SubCell"/>
</dbReference>
<dbReference type="STRING" id="6216.A0A0R3SWG2"/>
<dbReference type="GO" id="GO:0003677">
    <property type="term" value="F:DNA binding"/>
    <property type="evidence" value="ECO:0007669"/>
    <property type="project" value="UniProtKB-KW"/>
</dbReference>
<keyword evidence="5" id="KW-0010">Activator</keyword>
<dbReference type="OrthoDB" id="5984119at2759"/>
<evidence type="ECO:0000256" key="6">
    <source>
        <dbReference type="ARBA" id="ARBA00023163"/>
    </source>
</evidence>
<name>A0A0R3SWG2_HYMDI</name>
<evidence type="ECO:0000256" key="8">
    <source>
        <dbReference type="SAM" id="MobiDB-lite"/>
    </source>
</evidence>
<gene>
    <name evidence="9" type="ORF">HDID_LOCUS10019</name>
</gene>
<evidence type="ECO:0000256" key="4">
    <source>
        <dbReference type="ARBA" id="ARBA00023125"/>
    </source>
</evidence>
<organism evidence="11">
    <name type="scientific">Hymenolepis diminuta</name>
    <name type="common">Rat tapeworm</name>
    <dbReference type="NCBI Taxonomy" id="6216"/>
    <lineage>
        <taxon>Eukaryota</taxon>
        <taxon>Metazoa</taxon>
        <taxon>Spiralia</taxon>
        <taxon>Lophotrochozoa</taxon>
        <taxon>Platyhelminthes</taxon>
        <taxon>Cestoda</taxon>
        <taxon>Eucestoda</taxon>
        <taxon>Cyclophyllidea</taxon>
        <taxon>Hymenolepididae</taxon>
        <taxon>Hymenolepis</taxon>
    </lineage>
</organism>
<dbReference type="InterPro" id="IPR039250">
    <property type="entry name" value="CREBL2/REPTOR-BP"/>
</dbReference>
<reference evidence="11" key="1">
    <citation type="submission" date="2017-02" db="UniProtKB">
        <authorList>
            <consortium name="WormBaseParasite"/>
        </authorList>
    </citation>
    <scope>IDENTIFICATION</scope>
</reference>
<evidence type="ECO:0000313" key="9">
    <source>
        <dbReference type="EMBL" id="VDL62534.1"/>
    </source>
</evidence>
<evidence type="ECO:0000256" key="1">
    <source>
        <dbReference type="ARBA" id="ARBA00004123"/>
    </source>
</evidence>
<evidence type="ECO:0000256" key="7">
    <source>
        <dbReference type="ARBA" id="ARBA00023242"/>
    </source>
</evidence>
<keyword evidence="4" id="KW-0238">DNA-binding</keyword>
<dbReference type="WBParaSite" id="HDID_0001002101-mRNA-1">
    <property type="protein sequence ID" value="HDID_0001002101-mRNA-1"/>
    <property type="gene ID" value="HDID_0001002101"/>
</dbReference>
<keyword evidence="7" id="KW-0539">Nucleus</keyword>
<evidence type="ECO:0000313" key="10">
    <source>
        <dbReference type="Proteomes" id="UP000274504"/>
    </source>
</evidence>
<evidence type="ECO:0000313" key="11">
    <source>
        <dbReference type="WBParaSite" id="HDID_0001002101-mRNA-1"/>
    </source>
</evidence>
<accession>A0A0R3SWG2</accession>
<dbReference type="GO" id="GO:0006355">
    <property type="term" value="P:regulation of DNA-templated transcription"/>
    <property type="evidence" value="ECO:0007669"/>
    <property type="project" value="TreeGrafter"/>
</dbReference>
<dbReference type="EMBL" id="UYSG01011489">
    <property type="protein sequence ID" value="VDL62534.1"/>
    <property type="molecule type" value="Genomic_DNA"/>
</dbReference>
<dbReference type="PANTHER" id="PTHR21051">
    <property type="entry name" value="CAMP-RESPONSIVE ELEMENT-BINDING PROTEIN-LIKE 2"/>
    <property type="match status" value="1"/>
</dbReference>
<evidence type="ECO:0000256" key="5">
    <source>
        <dbReference type="ARBA" id="ARBA00023159"/>
    </source>
</evidence>
<dbReference type="PANTHER" id="PTHR21051:SF4">
    <property type="entry name" value="CAMP-RESPONSIVE ELEMENT-BINDING PROTEIN-LIKE 2"/>
    <property type="match status" value="1"/>
</dbReference>
<feature type="region of interest" description="Disordered" evidence="8">
    <location>
        <begin position="1"/>
        <end position="21"/>
    </location>
</feature>
<keyword evidence="6" id="KW-0804">Transcription</keyword>
<evidence type="ECO:0000256" key="3">
    <source>
        <dbReference type="ARBA" id="ARBA00023015"/>
    </source>
</evidence>